<dbReference type="InterPro" id="IPR035907">
    <property type="entry name" value="Hppk_sf"/>
</dbReference>
<evidence type="ECO:0000256" key="1">
    <source>
        <dbReference type="ARBA" id="ARBA00005051"/>
    </source>
</evidence>
<protein>
    <recommendedName>
        <fullName evidence="4">2-amino-4-hydroxy-6-hydroxymethyldihydropteridine pyrophosphokinase</fullName>
        <ecNumber evidence="3">2.7.6.3</ecNumber>
    </recommendedName>
    <alternativeName>
        <fullName evidence="11">6-hydroxymethyl-7,8-dihydropterin pyrophosphokinase</fullName>
    </alternativeName>
    <alternativeName>
        <fullName evidence="12">7,8-dihydro-6-hydroxymethylpterin-pyrophosphokinase</fullName>
    </alternativeName>
</protein>
<dbReference type="RefSeq" id="WP_162846801.1">
    <property type="nucleotide sequence ID" value="NZ_NIHB01000002.1"/>
</dbReference>
<dbReference type="GO" id="GO:0016301">
    <property type="term" value="F:kinase activity"/>
    <property type="evidence" value="ECO:0007669"/>
    <property type="project" value="UniProtKB-KW"/>
</dbReference>
<dbReference type="Pfam" id="PF01288">
    <property type="entry name" value="HPPK"/>
    <property type="match status" value="1"/>
</dbReference>
<keyword evidence="5" id="KW-0808">Transferase</keyword>
<dbReference type="AlphaFoldDB" id="A0A4R6XYH3"/>
<dbReference type="SUPFAM" id="SSF55083">
    <property type="entry name" value="6-hydroxymethyl-7,8-dihydropterin pyrophosphokinase, HPPK"/>
    <property type="match status" value="1"/>
</dbReference>
<dbReference type="CDD" id="cd00483">
    <property type="entry name" value="HPPK"/>
    <property type="match status" value="1"/>
</dbReference>
<dbReference type="EMBL" id="SNZB01000002">
    <property type="protein sequence ID" value="TDR22793.1"/>
    <property type="molecule type" value="Genomic_DNA"/>
</dbReference>
<name>A0A4R6XYH3_9GAMM</name>
<accession>A0A4R6XYH3</accession>
<evidence type="ECO:0000256" key="9">
    <source>
        <dbReference type="ARBA" id="ARBA00022909"/>
    </source>
</evidence>
<proteinExistence type="inferred from homology"/>
<dbReference type="PANTHER" id="PTHR43071">
    <property type="entry name" value="2-AMINO-4-HYDROXY-6-HYDROXYMETHYLDIHYDROPTERIDINE PYROPHOSPHOKINASE"/>
    <property type="match status" value="1"/>
</dbReference>
<dbReference type="GO" id="GO:0046654">
    <property type="term" value="P:tetrahydrofolate biosynthetic process"/>
    <property type="evidence" value="ECO:0007669"/>
    <property type="project" value="UniProtKB-UniPathway"/>
</dbReference>
<dbReference type="PANTHER" id="PTHR43071:SF1">
    <property type="entry name" value="2-AMINO-4-HYDROXY-6-HYDROXYMETHYLDIHYDROPTERIDINE PYROPHOSPHOKINASE"/>
    <property type="match status" value="1"/>
</dbReference>
<comment type="function">
    <text evidence="10">Catalyzes the transfer of pyrophosphate from adenosine triphosphate (ATP) to 6-hydroxymethyl-7,8-dihydropterin, an enzymatic step in folate biosynthesis pathway.</text>
</comment>
<evidence type="ECO:0000256" key="11">
    <source>
        <dbReference type="ARBA" id="ARBA00029766"/>
    </source>
</evidence>
<evidence type="ECO:0000313" key="14">
    <source>
        <dbReference type="EMBL" id="TDR22793.1"/>
    </source>
</evidence>
<comment type="pathway">
    <text evidence="1">Cofactor biosynthesis; tetrahydrofolate biosynthesis; 2-amino-4-hydroxy-6-hydroxymethyl-7,8-dihydropteridine diphosphate from 7,8-dihydroneopterin triphosphate: step 4/4.</text>
</comment>
<dbReference type="GO" id="GO:0003848">
    <property type="term" value="F:2-amino-4-hydroxy-6-hydroxymethyldihydropteridine diphosphokinase activity"/>
    <property type="evidence" value="ECO:0007669"/>
    <property type="project" value="UniProtKB-EC"/>
</dbReference>
<evidence type="ECO:0000259" key="13">
    <source>
        <dbReference type="Pfam" id="PF01288"/>
    </source>
</evidence>
<gene>
    <name evidence="14" type="ORF">C8D91_1286</name>
</gene>
<dbReference type="NCBIfam" id="TIGR01498">
    <property type="entry name" value="folK"/>
    <property type="match status" value="1"/>
</dbReference>
<evidence type="ECO:0000256" key="2">
    <source>
        <dbReference type="ARBA" id="ARBA00005810"/>
    </source>
</evidence>
<keyword evidence="9" id="KW-0289">Folate biosynthesis</keyword>
<keyword evidence="6" id="KW-0547">Nucleotide-binding</keyword>
<comment type="caution">
    <text evidence="14">The sequence shown here is derived from an EMBL/GenBank/DDBJ whole genome shotgun (WGS) entry which is preliminary data.</text>
</comment>
<organism evidence="14 15">
    <name type="scientific">Marinicella litoralis</name>
    <dbReference type="NCBI Taxonomy" id="644220"/>
    <lineage>
        <taxon>Bacteria</taxon>
        <taxon>Pseudomonadati</taxon>
        <taxon>Pseudomonadota</taxon>
        <taxon>Gammaproteobacteria</taxon>
        <taxon>Lysobacterales</taxon>
        <taxon>Marinicellaceae</taxon>
        <taxon>Marinicella</taxon>
    </lineage>
</organism>
<comment type="similarity">
    <text evidence="2">Belongs to the HPPK family.</text>
</comment>
<evidence type="ECO:0000256" key="8">
    <source>
        <dbReference type="ARBA" id="ARBA00022840"/>
    </source>
</evidence>
<evidence type="ECO:0000256" key="5">
    <source>
        <dbReference type="ARBA" id="ARBA00022679"/>
    </source>
</evidence>
<dbReference type="UniPathway" id="UPA00077">
    <property type="reaction ID" value="UER00155"/>
</dbReference>
<evidence type="ECO:0000256" key="4">
    <source>
        <dbReference type="ARBA" id="ARBA00016218"/>
    </source>
</evidence>
<dbReference type="GO" id="GO:0005524">
    <property type="term" value="F:ATP binding"/>
    <property type="evidence" value="ECO:0007669"/>
    <property type="project" value="UniProtKB-KW"/>
</dbReference>
<reference evidence="14 15" key="1">
    <citation type="submission" date="2019-03" db="EMBL/GenBank/DDBJ databases">
        <title>Genomic Encyclopedia of Type Strains, Phase IV (KMG-IV): sequencing the most valuable type-strain genomes for metagenomic binning, comparative biology and taxonomic classification.</title>
        <authorList>
            <person name="Goeker M."/>
        </authorList>
    </citation>
    <scope>NUCLEOTIDE SEQUENCE [LARGE SCALE GENOMIC DNA]</scope>
    <source>
        <strain evidence="14 15">DSM 25488</strain>
    </source>
</reference>
<dbReference type="InterPro" id="IPR000550">
    <property type="entry name" value="Hppk"/>
</dbReference>
<evidence type="ECO:0000256" key="6">
    <source>
        <dbReference type="ARBA" id="ARBA00022741"/>
    </source>
</evidence>
<evidence type="ECO:0000256" key="12">
    <source>
        <dbReference type="ARBA" id="ARBA00033413"/>
    </source>
</evidence>
<feature type="domain" description="7,8-dihydro-6-hydroxymethylpterin-pyrophosphokinase" evidence="13">
    <location>
        <begin position="9"/>
        <end position="138"/>
    </location>
</feature>
<evidence type="ECO:0000256" key="3">
    <source>
        <dbReference type="ARBA" id="ARBA00013253"/>
    </source>
</evidence>
<dbReference type="EC" id="2.7.6.3" evidence="3"/>
<dbReference type="Gene3D" id="3.30.70.560">
    <property type="entry name" value="7,8-Dihydro-6-hydroxymethylpterin-pyrophosphokinase HPPK"/>
    <property type="match status" value="1"/>
</dbReference>
<dbReference type="Proteomes" id="UP000295724">
    <property type="component" value="Unassembled WGS sequence"/>
</dbReference>
<dbReference type="GO" id="GO:0046656">
    <property type="term" value="P:folic acid biosynthetic process"/>
    <property type="evidence" value="ECO:0007669"/>
    <property type="project" value="UniProtKB-KW"/>
</dbReference>
<keyword evidence="15" id="KW-1185">Reference proteome</keyword>
<evidence type="ECO:0000313" key="15">
    <source>
        <dbReference type="Proteomes" id="UP000295724"/>
    </source>
</evidence>
<sequence length="178" mass="20590">MNQLGHDCFLGLGSNLKNPVAQIRTSIEHLHHLPCTQIIKVSNFYRSKAWGVTEQNDFINAAVKINTTLKPLALLKKVKTIEYRLMQRQLTQRWHSRVIDIDLLIYGTSVINRAELAIPHPWISERCFVIEPLLELKPQMPVDLIQKITQHRKNHQCADHLIKTHKPEISCLKPQKPC</sequence>
<keyword evidence="7 14" id="KW-0418">Kinase</keyword>
<keyword evidence="8" id="KW-0067">ATP-binding</keyword>
<evidence type="ECO:0000256" key="10">
    <source>
        <dbReference type="ARBA" id="ARBA00029409"/>
    </source>
</evidence>
<evidence type="ECO:0000256" key="7">
    <source>
        <dbReference type="ARBA" id="ARBA00022777"/>
    </source>
</evidence>